<dbReference type="PANTHER" id="PTHR46401">
    <property type="entry name" value="GLYCOSYLTRANSFERASE WBBK-RELATED"/>
    <property type="match status" value="1"/>
</dbReference>
<evidence type="ECO:0000313" key="2">
    <source>
        <dbReference type="EMBL" id="MBA0089081.1"/>
    </source>
</evidence>
<proteinExistence type="predicted"/>
<dbReference type="Proteomes" id="UP000567293">
    <property type="component" value="Unassembled WGS sequence"/>
</dbReference>
<keyword evidence="3" id="KW-1185">Reference proteome</keyword>
<gene>
    <name evidence="2" type="ORF">HRJ53_29170</name>
</gene>
<sequence>PWLARVETLPRRPYFLFVGTLEPRKNLPVLVEAWREVRRDHEVDLILAGRRRADAPAFPEEAGLCQTGEIPDAQLAELYSGALAFVYPSLYEGFGLPLLEAMQCGACVIASRALREVAGDAAIYADGSEELTWAMRDMVEHPERMAEQRALSLARARDFSWERTARLTHSVYEEARRRFAR</sequence>
<evidence type="ECO:0000256" key="1">
    <source>
        <dbReference type="ARBA" id="ARBA00022679"/>
    </source>
</evidence>
<dbReference type="GO" id="GO:0016757">
    <property type="term" value="F:glycosyltransferase activity"/>
    <property type="evidence" value="ECO:0007669"/>
    <property type="project" value="TreeGrafter"/>
</dbReference>
<name>A0A7V8NX39_9BACT</name>
<organism evidence="2 3">
    <name type="scientific">Candidatus Acidiferrum panamense</name>
    <dbReference type="NCBI Taxonomy" id="2741543"/>
    <lineage>
        <taxon>Bacteria</taxon>
        <taxon>Pseudomonadati</taxon>
        <taxon>Acidobacteriota</taxon>
        <taxon>Terriglobia</taxon>
        <taxon>Candidatus Acidiferrales</taxon>
        <taxon>Candidatus Acidiferrum</taxon>
    </lineage>
</organism>
<dbReference type="Pfam" id="PF13692">
    <property type="entry name" value="Glyco_trans_1_4"/>
    <property type="match status" value="1"/>
</dbReference>
<dbReference type="CDD" id="cd03809">
    <property type="entry name" value="GT4_MtfB-like"/>
    <property type="match status" value="1"/>
</dbReference>
<dbReference type="Gene3D" id="3.40.50.2000">
    <property type="entry name" value="Glycogen Phosphorylase B"/>
    <property type="match status" value="1"/>
</dbReference>
<keyword evidence="1" id="KW-0808">Transferase</keyword>
<accession>A0A7V8NX39</accession>
<dbReference type="EMBL" id="JACDQQ010002827">
    <property type="protein sequence ID" value="MBA0089081.1"/>
    <property type="molecule type" value="Genomic_DNA"/>
</dbReference>
<evidence type="ECO:0000313" key="3">
    <source>
        <dbReference type="Proteomes" id="UP000567293"/>
    </source>
</evidence>
<dbReference type="AlphaFoldDB" id="A0A7V8NX39"/>
<dbReference type="GO" id="GO:0009103">
    <property type="term" value="P:lipopolysaccharide biosynthetic process"/>
    <property type="evidence" value="ECO:0007669"/>
    <property type="project" value="TreeGrafter"/>
</dbReference>
<feature type="non-terminal residue" evidence="2">
    <location>
        <position position="1"/>
    </location>
</feature>
<dbReference type="PANTHER" id="PTHR46401:SF2">
    <property type="entry name" value="GLYCOSYLTRANSFERASE WBBK-RELATED"/>
    <property type="match status" value="1"/>
</dbReference>
<protein>
    <submittedName>
        <fullName evidence="2">Glycosyltransferase family 4 protein</fullName>
    </submittedName>
</protein>
<comment type="caution">
    <text evidence="2">The sequence shown here is derived from an EMBL/GenBank/DDBJ whole genome shotgun (WGS) entry which is preliminary data.</text>
</comment>
<dbReference type="SUPFAM" id="SSF53756">
    <property type="entry name" value="UDP-Glycosyltransferase/glycogen phosphorylase"/>
    <property type="match status" value="1"/>
</dbReference>
<reference evidence="2" key="1">
    <citation type="submission" date="2020-06" db="EMBL/GenBank/DDBJ databases">
        <title>Legume-microbial interactions unlock mineral nutrients during tropical forest succession.</title>
        <authorList>
            <person name="Epihov D.Z."/>
        </authorList>
    </citation>
    <scope>NUCLEOTIDE SEQUENCE [LARGE SCALE GENOMIC DNA]</scope>
    <source>
        <strain evidence="2">Pan2503</strain>
    </source>
</reference>